<reference evidence="8" key="1">
    <citation type="journal article" date="2020" name="Nature">
        <title>Giant virus diversity and host interactions through global metagenomics.</title>
        <authorList>
            <person name="Schulz F."/>
            <person name="Roux S."/>
            <person name="Paez-Espino D."/>
            <person name="Jungbluth S."/>
            <person name="Walsh D.A."/>
            <person name="Denef V.J."/>
            <person name="McMahon K.D."/>
            <person name="Konstantinidis K.T."/>
            <person name="Eloe-Fadrosh E.A."/>
            <person name="Kyrpides N.C."/>
            <person name="Woyke T."/>
        </authorList>
    </citation>
    <scope>NUCLEOTIDE SEQUENCE</scope>
    <source>
        <strain evidence="8">GVMAG-M-3300020166-5</strain>
    </source>
</reference>
<protein>
    <recommendedName>
        <fullName evidence="7">Lipid desaturase domain-containing protein</fullName>
    </recommendedName>
</protein>
<evidence type="ECO:0000256" key="6">
    <source>
        <dbReference type="SAM" id="Phobius"/>
    </source>
</evidence>
<comment type="similarity">
    <text evidence="2">Belongs to the fatty acid desaturase CarF family.</text>
</comment>
<feature type="transmembrane region" description="Helical" evidence="6">
    <location>
        <begin position="37"/>
        <end position="55"/>
    </location>
</feature>
<dbReference type="EMBL" id="MN739286">
    <property type="protein sequence ID" value="QHS97105.1"/>
    <property type="molecule type" value="Genomic_DNA"/>
</dbReference>
<dbReference type="InterPro" id="IPR019547">
    <property type="entry name" value="Lipid_desat"/>
</dbReference>
<dbReference type="InterPro" id="IPR052864">
    <property type="entry name" value="Chloroplast_FAD_CarF"/>
</dbReference>
<evidence type="ECO:0000256" key="4">
    <source>
        <dbReference type="ARBA" id="ARBA00022989"/>
    </source>
</evidence>
<sequence length="201" mass="23514">MNILKETHSYELGYLAIISYAYPVYFIDYTNPSIFNLLQLIYISDFVSGLLHIFLDDYKGENPYIKPHALGFQNHHKNPKEFTERPIFTVFTETGQSVLLFNILNSYFLSFYFLIFTGLINIVQLSHYQAHCINHNTFSKPVSNIFIFLQKYGLILSTDSHSKHHQTYDNNFCILTGWANPLLNRYYKLVNSSEKNKNLCV</sequence>
<feature type="transmembrane region" description="Helical" evidence="6">
    <location>
        <begin position="12"/>
        <end position="30"/>
    </location>
</feature>
<organism evidence="8">
    <name type="scientific">viral metagenome</name>
    <dbReference type="NCBI Taxonomy" id="1070528"/>
    <lineage>
        <taxon>unclassified sequences</taxon>
        <taxon>metagenomes</taxon>
        <taxon>organismal metagenomes</taxon>
    </lineage>
</organism>
<evidence type="ECO:0000256" key="3">
    <source>
        <dbReference type="ARBA" id="ARBA00022692"/>
    </source>
</evidence>
<keyword evidence="4 6" id="KW-1133">Transmembrane helix</keyword>
<evidence type="ECO:0000313" key="8">
    <source>
        <dbReference type="EMBL" id="QHS97105.1"/>
    </source>
</evidence>
<dbReference type="PANTHER" id="PTHR48140">
    <property type="entry name" value="FATTY ACID DESATURASE 4, CHLOROPLASTIC-RELATED"/>
    <property type="match status" value="1"/>
</dbReference>
<name>A0A6C0BXE6_9ZZZZ</name>
<feature type="transmembrane region" description="Helical" evidence="6">
    <location>
        <begin position="99"/>
        <end position="123"/>
    </location>
</feature>
<feature type="domain" description="Lipid desaturase" evidence="7">
    <location>
        <begin position="42"/>
        <end position="186"/>
    </location>
</feature>
<accession>A0A6C0BXE6</accession>
<dbReference type="PANTHER" id="PTHR48140:SF1">
    <property type="entry name" value="FATTY ACID DESATURASE 4, CHLOROPLASTIC-RELATED"/>
    <property type="match status" value="1"/>
</dbReference>
<evidence type="ECO:0000256" key="5">
    <source>
        <dbReference type="ARBA" id="ARBA00023136"/>
    </source>
</evidence>
<evidence type="ECO:0000256" key="2">
    <source>
        <dbReference type="ARBA" id="ARBA00007620"/>
    </source>
</evidence>
<keyword evidence="5 6" id="KW-0472">Membrane</keyword>
<evidence type="ECO:0000256" key="1">
    <source>
        <dbReference type="ARBA" id="ARBA00004141"/>
    </source>
</evidence>
<evidence type="ECO:0000259" key="7">
    <source>
        <dbReference type="Pfam" id="PF10520"/>
    </source>
</evidence>
<dbReference type="GO" id="GO:0016020">
    <property type="term" value="C:membrane"/>
    <property type="evidence" value="ECO:0007669"/>
    <property type="project" value="UniProtKB-SubCell"/>
</dbReference>
<keyword evidence="3 6" id="KW-0812">Transmembrane</keyword>
<proteinExistence type="inferred from homology"/>
<dbReference type="AlphaFoldDB" id="A0A6C0BXE6"/>
<comment type="subcellular location">
    <subcellularLocation>
        <location evidence="1">Membrane</location>
        <topology evidence="1">Multi-pass membrane protein</topology>
    </subcellularLocation>
</comment>
<dbReference type="Pfam" id="PF10520">
    <property type="entry name" value="Lipid_desat"/>
    <property type="match status" value="1"/>
</dbReference>